<keyword evidence="2" id="KW-0479">Metal-binding</keyword>
<dbReference type="Gene3D" id="3.30.160.60">
    <property type="entry name" value="Classic Zinc Finger"/>
    <property type="match status" value="3"/>
</dbReference>
<keyword evidence="5" id="KW-0805">Transcription regulation</keyword>
<dbReference type="PROSITE" id="PS50157">
    <property type="entry name" value="ZINC_FINGER_C2H2_2"/>
    <property type="match status" value="3"/>
</dbReference>
<name>A0A9D4HL04_DREPO</name>
<dbReference type="InterPro" id="IPR051061">
    <property type="entry name" value="Zinc_finger_trans_reg"/>
</dbReference>
<reference evidence="10" key="2">
    <citation type="submission" date="2020-11" db="EMBL/GenBank/DDBJ databases">
        <authorList>
            <person name="McCartney M.A."/>
            <person name="Auch B."/>
            <person name="Kono T."/>
            <person name="Mallez S."/>
            <person name="Becker A."/>
            <person name="Gohl D.M."/>
            <person name="Silverstein K.A.T."/>
            <person name="Koren S."/>
            <person name="Bechman K.B."/>
            <person name="Herman A."/>
            <person name="Abrahante J.E."/>
            <person name="Garbe J."/>
        </authorList>
    </citation>
    <scope>NUCLEOTIDE SEQUENCE</scope>
    <source>
        <strain evidence="10">Duluth1</strain>
        <tissue evidence="10">Whole animal</tissue>
    </source>
</reference>
<evidence type="ECO:0000256" key="6">
    <source>
        <dbReference type="ARBA" id="ARBA00023163"/>
    </source>
</evidence>
<evidence type="ECO:0000256" key="8">
    <source>
        <dbReference type="PROSITE-ProRule" id="PRU00042"/>
    </source>
</evidence>
<dbReference type="InterPro" id="IPR013087">
    <property type="entry name" value="Znf_C2H2_type"/>
</dbReference>
<evidence type="ECO:0000313" key="10">
    <source>
        <dbReference type="EMBL" id="KAH3721444.1"/>
    </source>
</evidence>
<reference evidence="10" key="1">
    <citation type="journal article" date="2019" name="bioRxiv">
        <title>The Genome of the Zebra Mussel, Dreissena polymorpha: A Resource for Invasive Species Research.</title>
        <authorList>
            <person name="McCartney M.A."/>
            <person name="Auch B."/>
            <person name="Kono T."/>
            <person name="Mallez S."/>
            <person name="Zhang Y."/>
            <person name="Obille A."/>
            <person name="Becker A."/>
            <person name="Abrahante J.E."/>
            <person name="Garbe J."/>
            <person name="Badalamenti J.P."/>
            <person name="Herman A."/>
            <person name="Mangelson H."/>
            <person name="Liachko I."/>
            <person name="Sullivan S."/>
            <person name="Sone E.D."/>
            <person name="Koren S."/>
            <person name="Silverstein K.A.T."/>
            <person name="Beckman K.B."/>
            <person name="Gohl D.M."/>
        </authorList>
    </citation>
    <scope>NUCLEOTIDE SEQUENCE</scope>
    <source>
        <strain evidence="10">Duluth1</strain>
        <tissue evidence="10">Whole animal</tissue>
    </source>
</reference>
<evidence type="ECO:0000256" key="5">
    <source>
        <dbReference type="ARBA" id="ARBA00023015"/>
    </source>
</evidence>
<evidence type="ECO:0000256" key="7">
    <source>
        <dbReference type="ARBA" id="ARBA00023242"/>
    </source>
</evidence>
<dbReference type="Proteomes" id="UP000828390">
    <property type="component" value="Unassembled WGS sequence"/>
</dbReference>
<keyword evidence="11" id="KW-1185">Reference proteome</keyword>
<dbReference type="SUPFAM" id="SSF57667">
    <property type="entry name" value="beta-beta-alpha zinc fingers"/>
    <property type="match status" value="2"/>
</dbReference>
<keyword evidence="3 8" id="KW-0863">Zinc-finger</keyword>
<dbReference type="GO" id="GO:0005634">
    <property type="term" value="C:nucleus"/>
    <property type="evidence" value="ECO:0007669"/>
    <property type="project" value="UniProtKB-SubCell"/>
</dbReference>
<dbReference type="EMBL" id="JAIWYP010000013">
    <property type="protein sequence ID" value="KAH3721444.1"/>
    <property type="molecule type" value="Genomic_DNA"/>
</dbReference>
<evidence type="ECO:0000256" key="3">
    <source>
        <dbReference type="ARBA" id="ARBA00022771"/>
    </source>
</evidence>
<comment type="subcellular location">
    <subcellularLocation>
        <location evidence="1">Nucleus</location>
    </subcellularLocation>
</comment>
<keyword evidence="7" id="KW-0539">Nucleus</keyword>
<dbReference type="GO" id="GO:0006357">
    <property type="term" value="P:regulation of transcription by RNA polymerase II"/>
    <property type="evidence" value="ECO:0007669"/>
    <property type="project" value="TreeGrafter"/>
</dbReference>
<keyword evidence="6" id="KW-0804">Transcription</keyword>
<feature type="domain" description="C2H2-type" evidence="9">
    <location>
        <begin position="60"/>
        <end position="88"/>
    </location>
</feature>
<proteinExistence type="predicted"/>
<dbReference type="InterPro" id="IPR036236">
    <property type="entry name" value="Znf_C2H2_sf"/>
</dbReference>
<dbReference type="PROSITE" id="PS00028">
    <property type="entry name" value="ZINC_FINGER_C2H2_1"/>
    <property type="match status" value="3"/>
</dbReference>
<comment type="caution">
    <text evidence="10">The sequence shown here is derived from an EMBL/GenBank/DDBJ whole genome shotgun (WGS) entry which is preliminary data.</text>
</comment>
<dbReference type="PANTHER" id="PTHR46179:SF13">
    <property type="entry name" value="C2H2-TYPE DOMAIN-CONTAINING PROTEIN"/>
    <property type="match status" value="1"/>
</dbReference>
<organism evidence="10 11">
    <name type="scientific">Dreissena polymorpha</name>
    <name type="common">Zebra mussel</name>
    <name type="synonym">Mytilus polymorpha</name>
    <dbReference type="NCBI Taxonomy" id="45954"/>
    <lineage>
        <taxon>Eukaryota</taxon>
        <taxon>Metazoa</taxon>
        <taxon>Spiralia</taxon>
        <taxon>Lophotrochozoa</taxon>
        <taxon>Mollusca</taxon>
        <taxon>Bivalvia</taxon>
        <taxon>Autobranchia</taxon>
        <taxon>Heteroconchia</taxon>
        <taxon>Euheterodonta</taxon>
        <taxon>Imparidentia</taxon>
        <taxon>Neoheterodontei</taxon>
        <taxon>Myida</taxon>
        <taxon>Dreissenoidea</taxon>
        <taxon>Dreissenidae</taxon>
        <taxon>Dreissena</taxon>
    </lineage>
</organism>
<dbReference type="Pfam" id="PF00096">
    <property type="entry name" value="zf-C2H2"/>
    <property type="match status" value="2"/>
</dbReference>
<evidence type="ECO:0000259" key="9">
    <source>
        <dbReference type="PROSITE" id="PS50157"/>
    </source>
</evidence>
<dbReference type="AlphaFoldDB" id="A0A9D4HL04"/>
<protein>
    <recommendedName>
        <fullName evidence="9">C2H2-type domain-containing protein</fullName>
    </recommendedName>
</protein>
<feature type="domain" description="C2H2-type" evidence="9">
    <location>
        <begin position="5"/>
        <end position="32"/>
    </location>
</feature>
<evidence type="ECO:0000256" key="2">
    <source>
        <dbReference type="ARBA" id="ARBA00022723"/>
    </source>
</evidence>
<dbReference type="PANTHER" id="PTHR46179">
    <property type="entry name" value="ZINC FINGER PROTEIN"/>
    <property type="match status" value="1"/>
</dbReference>
<sequence length="159" mass="18410">MESTRLCTECGRQFQSRSGHSRHMRQHKGQAPYRCCGKMFFDKDKLKMHRNHIHGEAAREACFQCGKLFATRQQVTKHMAVVHNANSENFTCDTCGANYTSKQGLQDHTASQHEGRAAHACHCGKEYRHATNLYRHKKSTKHLTYNVSRQYKLCFFILC</sequence>
<gene>
    <name evidence="10" type="ORF">DPMN_064368</name>
</gene>
<evidence type="ECO:0000256" key="4">
    <source>
        <dbReference type="ARBA" id="ARBA00022833"/>
    </source>
</evidence>
<feature type="domain" description="C2H2-type" evidence="9">
    <location>
        <begin position="90"/>
        <end position="118"/>
    </location>
</feature>
<dbReference type="SMART" id="SM00355">
    <property type="entry name" value="ZnF_C2H2"/>
    <property type="match status" value="5"/>
</dbReference>
<evidence type="ECO:0000256" key="1">
    <source>
        <dbReference type="ARBA" id="ARBA00004123"/>
    </source>
</evidence>
<keyword evidence="4" id="KW-0862">Zinc</keyword>
<dbReference type="GO" id="GO:0008270">
    <property type="term" value="F:zinc ion binding"/>
    <property type="evidence" value="ECO:0007669"/>
    <property type="project" value="UniProtKB-KW"/>
</dbReference>
<evidence type="ECO:0000313" key="11">
    <source>
        <dbReference type="Proteomes" id="UP000828390"/>
    </source>
</evidence>
<accession>A0A9D4HL04</accession>